<evidence type="ECO:0000256" key="1">
    <source>
        <dbReference type="ARBA" id="ARBA00000830"/>
    </source>
</evidence>
<dbReference type="PANTHER" id="PTHR43434">
    <property type="entry name" value="PHOSPHOGLYCOLATE PHOSPHATASE"/>
    <property type="match status" value="1"/>
</dbReference>
<protein>
    <recommendedName>
        <fullName evidence="4">phosphoglycolate phosphatase</fullName>
        <ecNumber evidence="4">3.1.3.18</ecNumber>
    </recommendedName>
</protein>
<comment type="catalytic activity">
    <reaction evidence="1">
        <text>2-phosphoglycolate + H2O = glycolate + phosphate</text>
        <dbReference type="Rhea" id="RHEA:14369"/>
        <dbReference type="ChEBI" id="CHEBI:15377"/>
        <dbReference type="ChEBI" id="CHEBI:29805"/>
        <dbReference type="ChEBI" id="CHEBI:43474"/>
        <dbReference type="ChEBI" id="CHEBI:58033"/>
        <dbReference type="EC" id="3.1.3.18"/>
    </reaction>
</comment>
<evidence type="ECO:0000256" key="3">
    <source>
        <dbReference type="ARBA" id="ARBA00006171"/>
    </source>
</evidence>
<accession>A0A7W9F0C8</accession>
<dbReference type="EC" id="3.1.3.18" evidence="4"/>
<dbReference type="SFLD" id="SFLDS00003">
    <property type="entry name" value="Haloacid_Dehalogenase"/>
    <property type="match status" value="1"/>
</dbReference>
<gene>
    <name evidence="5" type="ORF">FHS72_002722</name>
</gene>
<dbReference type="InterPro" id="IPR050155">
    <property type="entry name" value="HAD-like_hydrolase_sf"/>
</dbReference>
<dbReference type="InterPro" id="IPR041492">
    <property type="entry name" value="HAD_2"/>
</dbReference>
<dbReference type="AlphaFoldDB" id="A0A7W9F0C8"/>
<keyword evidence="6" id="KW-1185">Reference proteome</keyword>
<sequence>MDVKVAGLIFDKDGTLFDFDKTWGVITKTLIETESAHDPALRDKLAQVLGFDMKKSVFFPESIVIASTSHQVAEAILPYTIDRDLSALMDRMTAATASTPQVQVTDLKTFFDELKASGFALGIATNDAEGPARANLTAAGVTEVFDFIAGFDSGFGAKPAAGQLLGFCEQLKLKPQQCVMIGDSLHDLHAGRAAGMRCVGVLTGPASRRVLSPHADVILKSIAELPAWLDTL</sequence>
<dbReference type="Pfam" id="PF13419">
    <property type="entry name" value="HAD_2"/>
    <property type="match status" value="1"/>
</dbReference>
<evidence type="ECO:0000313" key="6">
    <source>
        <dbReference type="Proteomes" id="UP000535415"/>
    </source>
</evidence>
<dbReference type="SFLD" id="SFLDG01129">
    <property type="entry name" value="C1.5:_HAD__Beta-PGM__Phosphata"/>
    <property type="match status" value="1"/>
</dbReference>
<comment type="caution">
    <text evidence="5">The sequence shown here is derived from an EMBL/GenBank/DDBJ whole genome shotgun (WGS) entry which is preliminary data.</text>
</comment>
<name>A0A7W9F0C8_9RHOB</name>
<proteinExistence type="inferred from homology"/>
<dbReference type="InterPro" id="IPR036412">
    <property type="entry name" value="HAD-like_sf"/>
</dbReference>
<evidence type="ECO:0000256" key="4">
    <source>
        <dbReference type="ARBA" id="ARBA00013078"/>
    </source>
</evidence>
<comment type="similarity">
    <text evidence="3">Belongs to the HAD-like hydrolase superfamily. CbbY/CbbZ/Gph/YieH family.</text>
</comment>
<dbReference type="InterPro" id="IPR023214">
    <property type="entry name" value="HAD_sf"/>
</dbReference>
<dbReference type="Gene3D" id="3.40.50.1000">
    <property type="entry name" value="HAD superfamily/HAD-like"/>
    <property type="match status" value="1"/>
</dbReference>
<organism evidence="5 6">
    <name type="scientific">Yoonia ponticola</name>
    <dbReference type="NCBI Taxonomy" id="1524255"/>
    <lineage>
        <taxon>Bacteria</taxon>
        <taxon>Pseudomonadati</taxon>
        <taxon>Pseudomonadota</taxon>
        <taxon>Alphaproteobacteria</taxon>
        <taxon>Rhodobacterales</taxon>
        <taxon>Paracoccaceae</taxon>
        <taxon>Yoonia</taxon>
    </lineage>
</organism>
<keyword evidence="5" id="KW-0378">Hydrolase</keyword>
<dbReference type="InterPro" id="IPR023198">
    <property type="entry name" value="PGP-like_dom2"/>
</dbReference>
<reference evidence="5 6" key="1">
    <citation type="submission" date="2020-08" db="EMBL/GenBank/DDBJ databases">
        <title>Genomic Encyclopedia of Type Strains, Phase IV (KMG-IV): sequencing the most valuable type-strain genomes for metagenomic binning, comparative biology and taxonomic classification.</title>
        <authorList>
            <person name="Goeker M."/>
        </authorList>
    </citation>
    <scope>NUCLEOTIDE SEQUENCE [LARGE SCALE GENOMIC DNA]</scope>
    <source>
        <strain evidence="5 6">DSM 101064</strain>
    </source>
</reference>
<dbReference type="Proteomes" id="UP000535415">
    <property type="component" value="Unassembled WGS sequence"/>
</dbReference>
<dbReference type="GO" id="GO:0006281">
    <property type="term" value="P:DNA repair"/>
    <property type="evidence" value="ECO:0007669"/>
    <property type="project" value="TreeGrafter"/>
</dbReference>
<dbReference type="NCBIfam" id="TIGR01549">
    <property type="entry name" value="HAD-SF-IA-v1"/>
    <property type="match status" value="1"/>
</dbReference>
<evidence type="ECO:0000256" key="2">
    <source>
        <dbReference type="ARBA" id="ARBA00004818"/>
    </source>
</evidence>
<dbReference type="GO" id="GO:0008967">
    <property type="term" value="F:phosphoglycolate phosphatase activity"/>
    <property type="evidence" value="ECO:0007669"/>
    <property type="project" value="UniProtKB-EC"/>
</dbReference>
<dbReference type="InterPro" id="IPR006439">
    <property type="entry name" value="HAD-SF_hydro_IA"/>
</dbReference>
<dbReference type="PANTHER" id="PTHR43434:SF1">
    <property type="entry name" value="PHOSPHOGLYCOLATE PHOSPHATASE"/>
    <property type="match status" value="1"/>
</dbReference>
<evidence type="ECO:0000313" key="5">
    <source>
        <dbReference type="EMBL" id="MBB5723085.1"/>
    </source>
</evidence>
<dbReference type="SUPFAM" id="SSF56784">
    <property type="entry name" value="HAD-like"/>
    <property type="match status" value="1"/>
</dbReference>
<dbReference type="Gene3D" id="1.10.150.240">
    <property type="entry name" value="Putative phosphatase, domain 2"/>
    <property type="match status" value="1"/>
</dbReference>
<dbReference type="CDD" id="cd01427">
    <property type="entry name" value="HAD_like"/>
    <property type="match status" value="1"/>
</dbReference>
<dbReference type="EMBL" id="JACIJM010000008">
    <property type="protein sequence ID" value="MBB5723085.1"/>
    <property type="molecule type" value="Genomic_DNA"/>
</dbReference>
<comment type="pathway">
    <text evidence="2">Organic acid metabolism; glycolate biosynthesis; glycolate from 2-phosphoglycolate: step 1/1.</text>
</comment>